<dbReference type="Pfam" id="PF03150">
    <property type="entry name" value="CCP_MauG"/>
    <property type="match status" value="1"/>
</dbReference>
<evidence type="ECO:0000259" key="7">
    <source>
        <dbReference type="Pfam" id="PF03150"/>
    </source>
</evidence>
<name>A0A2N8RYS1_STUST</name>
<dbReference type="InterPro" id="IPR026259">
    <property type="entry name" value="MauG/Cytc_peroxidase"/>
</dbReference>
<proteinExistence type="predicted"/>
<dbReference type="GO" id="GO:0004130">
    <property type="term" value="F:cytochrome-c peroxidase activity"/>
    <property type="evidence" value="ECO:0007669"/>
    <property type="project" value="TreeGrafter"/>
</dbReference>
<feature type="binding site" description="axial binding residue" evidence="5">
    <location>
        <position position="105"/>
    </location>
    <ligand>
        <name>heme c</name>
        <dbReference type="ChEBI" id="CHEBI:61717"/>
        <label>1</label>
    </ligand>
    <ligandPart>
        <name>Fe</name>
        <dbReference type="ChEBI" id="CHEBI:18248"/>
    </ligandPart>
</feature>
<evidence type="ECO:0000256" key="2">
    <source>
        <dbReference type="ARBA" id="ARBA00022729"/>
    </source>
</evidence>
<dbReference type="Gene3D" id="1.10.760.10">
    <property type="entry name" value="Cytochrome c-like domain"/>
    <property type="match status" value="2"/>
</dbReference>
<feature type="binding site" description="covalent" evidence="4">
    <location>
        <position position="248"/>
    </location>
    <ligand>
        <name>heme c</name>
        <dbReference type="ChEBI" id="CHEBI:61717"/>
        <label>2</label>
    </ligand>
</feature>
<evidence type="ECO:0000256" key="5">
    <source>
        <dbReference type="PIRSR" id="PIRSR000294-2"/>
    </source>
</evidence>
<dbReference type="InterPro" id="IPR004852">
    <property type="entry name" value="Di-haem_cyt_c_peroxidsae"/>
</dbReference>
<sequence>MVELHALGLFLLLASTTPAACTLTQEPGGKPDYACLRETYSRPSAQWPAPQVDGDVAWQELGPLPDRAPSPHGQPFSEARAALGEQLFFDPKLSRSGQIACASCHEPDLAFADGRKVSFGHDRQAGRRNSPSVVMSGFTQHPFWDGRAQGLEGQALMPVVDSLEMAFSIEELLMRLNADSTYRDRFAAVFGETTIQADMLRQALANYQRTLVRFARNTRFERFLRGQHDALDDRQLHGLHLFRTKARCMNCHHGATLSDDQFHNAGMTYYGRKYEDLGRYEVTGKVEDVGRFRTPSLRLVSKTGPWLHNGLFPDLMGVLNFYNVGMPRPKPTAAQRDDPLFPQTSPRFKALNLSSDELSALRSFLDAL</sequence>
<feature type="binding site" description="axial binding residue" evidence="5">
    <location>
        <position position="252"/>
    </location>
    <ligand>
        <name>heme c</name>
        <dbReference type="ChEBI" id="CHEBI:61717"/>
        <label>2</label>
    </ligand>
    <ligandPart>
        <name>Fe</name>
        <dbReference type="ChEBI" id="CHEBI:18248"/>
    </ligandPart>
</feature>
<organism evidence="8 9">
    <name type="scientific">Stutzerimonas stutzeri</name>
    <name type="common">Pseudomonas stutzeri</name>
    <dbReference type="NCBI Taxonomy" id="316"/>
    <lineage>
        <taxon>Bacteria</taxon>
        <taxon>Pseudomonadati</taxon>
        <taxon>Pseudomonadota</taxon>
        <taxon>Gammaproteobacteria</taxon>
        <taxon>Pseudomonadales</taxon>
        <taxon>Pseudomonadaceae</taxon>
        <taxon>Stutzerimonas</taxon>
    </lineage>
</organism>
<dbReference type="PANTHER" id="PTHR30600:SF10">
    <property type="entry name" value="BLL6722 PROTEIN"/>
    <property type="match status" value="1"/>
</dbReference>
<dbReference type="GO" id="GO:0009055">
    <property type="term" value="F:electron transfer activity"/>
    <property type="evidence" value="ECO:0007669"/>
    <property type="project" value="InterPro"/>
</dbReference>
<evidence type="ECO:0000256" key="1">
    <source>
        <dbReference type="ARBA" id="ARBA00004196"/>
    </source>
</evidence>
<dbReference type="InterPro" id="IPR036909">
    <property type="entry name" value="Cyt_c-like_dom_sf"/>
</dbReference>
<keyword evidence="5" id="KW-0408">Iron</keyword>
<dbReference type="PIRSF" id="PIRSF000294">
    <property type="entry name" value="Cytochrome-c_peroxidase"/>
    <property type="match status" value="1"/>
</dbReference>
<keyword evidence="4" id="KW-0349">Heme</keyword>
<comment type="subcellular location">
    <subcellularLocation>
        <location evidence="1">Cell envelope</location>
    </subcellularLocation>
</comment>
<dbReference type="InterPro" id="IPR051395">
    <property type="entry name" value="Cytochrome_c_Peroxidase/MauG"/>
</dbReference>
<evidence type="ECO:0000256" key="4">
    <source>
        <dbReference type="PIRSR" id="PIRSR000294-1"/>
    </source>
</evidence>
<dbReference type="OrthoDB" id="9805202at2"/>
<keyword evidence="8" id="KW-0575">Peroxidase</keyword>
<dbReference type="PANTHER" id="PTHR30600">
    <property type="entry name" value="CYTOCHROME C PEROXIDASE-RELATED"/>
    <property type="match status" value="1"/>
</dbReference>
<dbReference type="EMBL" id="POUN01000005">
    <property type="protein sequence ID" value="PNF79534.1"/>
    <property type="molecule type" value="Genomic_DNA"/>
</dbReference>
<keyword evidence="5" id="KW-0479">Metal-binding</keyword>
<evidence type="ECO:0000256" key="6">
    <source>
        <dbReference type="SAM" id="SignalP"/>
    </source>
</evidence>
<dbReference type="SUPFAM" id="SSF46626">
    <property type="entry name" value="Cytochrome c"/>
    <property type="match status" value="2"/>
</dbReference>
<dbReference type="AlphaFoldDB" id="A0A2N8RYS1"/>
<evidence type="ECO:0000313" key="9">
    <source>
        <dbReference type="Proteomes" id="UP000235925"/>
    </source>
</evidence>
<keyword evidence="3" id="KW-0560">Oxidoreductase</keyword>
<evidence type="ECO:0000256" key="3">
    <source>
        <dbReference type="ARBA" id="ARBA00023002"/>
    </source>
</evidence>
<evidence type="ECO:0000313" key="8">
    <source>
        <dbReference type="EMBL" id="PNF79534.1"/>
    </source>
</evidence>
<dbReference type="GO" id="GO:0046872">
    <property type="term" value="F:metal ion binding"/>
    <property type="evidence" value="ECO:0007669"/>
    <property type="project" value="UniProtKB-KW"/>
</dbReference>
<feature type="chain" id="PRO_5014653693" evidence="6">
    <location>
        <begin position="20"/>
        <end position="368"/>
    </location>
</feature>
<feature type="binding site" description="covalent" evidence="4">
    <location>
        <position position="101"/>
    </location>
    <ligand>
        <name>heme c</name>
        <dbReference type="ChEBI" id="CHEBI:61717"/>
        <label>1</label>
    </ligand>
</feature>
<feature type="signal peptide" evidence="6">
    <location>
        <begin position="1"/>
        <end position="19"/>
    </location>
</feature>
<dbReference type="RefSeq" id="WP_102826507.1">
    <property type="nucleotide sequence ID" value="NZ_JAMOHP010000005.1"/>
</dbReference>
<dbReference type="Proteomes" id="UP000235925">
    <property type="component" value="Unassembled WGS sequence"/>
</dbReference>
<comment type="cofactor">
    <cofactor evidence="4">
        <name>heme</name>
        <dbReference type="ChEBI" id="CHEBI:30413"/>
    </cofactor>
    <text evidence="4">Binds 2 heme groups.</text>
</comment>
<gene>
    <name evidence="8" type="ORF">CXK92_17395</name>
</gene>
<reference evidence="8 9" key="1">
    <citation type="submission" date="2018-01" db="EMBL/GenBank/DDBJ databases">
        <title>Denitrification phenotypes of diverse strains of Pseudomonas stutzeri.</title>
        <authorList>
            <person name="Milligan D.A."/>
            <person name="Bergaust L."/>
            <person name="Bakken L.R."/>
            <person name="Frostegard A."/>
        </authorList>
    </citation>
    <scope>NUCLEOTIDE SEQUENCE [LARGE SCALE GENOMIC DNA]</scope>
    <source>
        <strain evidence="8 9">KC</strain>
    </source>
</reference>
<comment type="caution">
    <text evidence="8">The sequence shown here is derived from an EMBL/GenBank/DDBJ whole genome shotgun (WGS) entry which is preliminary data.</text>
</comment>
<accession>A0A2N8RYS1</accession>
<feature type="binding site" description="axial binding residue" evidence="5">
    <location>
        <position position="121"/>
    </location>
    <ligand>
        <name>heme c</name>
        <dbReference type="ChEBI" id="CHEBI:61717"/>
        <label>1</label>
    </ligand>
    <ligandPart>
        <name>Fe</name>
        <dbReference type="ChEBI" id="CHEBI:18248"/>
    </ligandPart>
</feature>
<dbReference type="GO" id="GO:0020037">
    <property type="term" value="F:heme binding"/>
    <property type="evidence" value="ECO:0007669"/>
    <property type="project" value="InterPro"/>
</dbReference>
<feature type="binding site" description="covalent" evidence="4">
    <location>
        <position position="251"/>
    </location>
    <ligand>
        <name>heme c</name>
        <dbReference type="ChEBI" id="CHEBI:61717"/>
        <label>2</label>
    </ligand>
</feature>
<feature type="binding site" description="covalent" evidence="4">
    <location>
        <position position="104"/>
    </location>
    <ligand>
        <name>heme c</name>
        <dbReference type="ChEBI" id="CHEBI:61717"/>
        <label>1</label>
    </ligand>
</feature>
<feature type="domain" description="Di-haem cytochrome c peroxidase" evidence="7">
    <location>
        <begin position="79"/>
        <end position="228"/>
    </location>
</feature>
<dbReference type="GO" id="GO:0030313">
    <property type="term" value="C:cell envelope"/>
    <property type="evidence" value="ECO:0007669"/>
    <property type="project" value="UniProtKB-SubCell"/>
</dbReference>
<keyword evidence="2 6" id="KW-0732">Signal</keyword>
<comment type="PTM">
    <text evidence="4">Binds 2 heme groups per subunit.</text>
</comment>
<protein>
    <submittedName>
        <fullName evidence="8">Cytochrome-c peroxidase</fullName>
    </submittedName>
</protein>